<dbReference type="Gene3D" id="3.40.50.720">
    <property type="entry name" value="NAD(P)-binding Rossmann-like Domain"/>
    <property type="match status" value="1"/>
</dbReference>
<keyword evidence="3" id="KW-0028">Amino-acid biosynthesis</keyword>
<evidence type="ECO:0000256" key="1">
    <source>
        <dbReference type="ARBA" id="ARBA00004871"/>
    </source>
</evidence>
<accession>A0A7G8PVK4</accession>
<evidence type="ECO:0000313" key="5">
    <source>
        <dbReference type="EMBL" id="QNJ98370.1"/>
    </source>
</evidence>
<dbReference type="AlphaFoldDB" id="A0A7G8PVK4"/>
<dbReference type="SUPFAM" id="SSF53223">
    <property type="entry name" value="Aminoacid dehydrogenase-like, N-terminal domain"/>
    <property type="match status" value="1"/>
</dbReference>
<dbReference type="KEGG" id="alti:ALE3EI_1822"/>
<reference evidence="5 6" key="1">
    <citation type="submission" date="2020-04" db="EMBL/GenBank/DDBJ databases">
        <title>Genome sequence of Altibacter aquimarinus strain ALE3EI.</title>
        <authorList>
            <person name="Oh H.-M."/>
            <person name="Jang D."/>
        </authorList>
    </citation>
    <scope>NUCLEOTIDE SEQUENCE [LARGE SCALE GENOMIC DNA]</scope>
    <source>
        <strain evidence="5 6">ALE3EI</strain>
    </source>
</reference>
<dbReference type="GO" id="GO:0009423">
    <property type="term" value="P:chorismate biosynthetic process"/>
    <property type="evidence" value="ECO:0007669"/>
    <property type="project" value="TreeGrafter"/>
</dbReference>
<proteinExistence type="predicted"/>
<keyword evidence="6" id="KW-1185">Reference proteome</keyword>
<protein>
    <submittedName>
        <fullName evidence="5">Shikimate 5-dehydrogenase</fullName>
    </submittedName>
</protein>
<name>A0A7G8PVK4_9FLAO</name>
<feature type="domain" description="Shikimate dehydrogenase substrate binding N-terminal" evidence="4">
    <location>
        <begin position="6"/>
        <end position="87"/>
    </location>
</feature>
<dbReference type="PANTHER" id="PTHR21089">
    <property type="entry name" value="SHIKIMATE DEHYDROGENASE"/>
    <property type="match status" value="1"/>
</dbReference>
<dbReference type="GO" id="GO:0009073">
    <property type="term" value="P:aromatic amino acid family biosynthetic process"/>
    <property type="evidence" value="ECO:0007669"/>
    <property type="project" value="UniProtKB-KW"/>
</dbReference>
<dbReference type="GO" id="GO:0005829">
    <property type="term" value="C:cytosol"/>
    <property type="evidence" value="ECO:0007669"/>
    <property type="project" value="TreeGrafter"/>
</dbReference>
<dbReference type="EMBL" id="CP052909">
    <property type="protein sequence ID" value="QNJ98370.1"/>
    <property type="molecule type" value="Genomic_DNA"/>
</dbReference>
<dbReference type="InterPro" id="IPR013708">
    <property type="entry name" value="Shikimate_DH-bd_N"/>
</dbReference>
<evidence type="ECO:0000259" key="4">
    <source>
        <dbReference type="Pfam" id="PF08501"/>
    </source>
</evidence>
<organism evidence="5 6">
    <name type="scientific">Constantimarinum furrinae</name>
    <dbReference type="NCBI Taxonomy" id="2562285"/>
    <lineage>
        <taxon>Bacteria</taxon>
        <taxon>Pseudomonadati</taxon>
        <taxon>Bacteroidota</taxon>
        <taxon>Flavobacteriia</taxon>
        <taxon>Flavobacteriales</taxon>
        <taxon>Flavobacteriaceae</taxon>
        <taxon>Altibacter/Constantimarinum group</taxon>
        <taxon>Constantimarinum</taxon>
    </lineage>
</organism>
<comment type="pathway">
    <text evidence="1">Metabolic intermediate biosynthesis; chorismate biosynthesis; chorismate from D-erythrose 4-phosphate and phosphoenolpyruvate: step 4/7.</text>
</comment>
<dbReference type="InterPro" id="IPR046346">
    <property type="entry name" value="Aminoacid_DH-like_N_sf"/>
</dbReference>
<dbReference type="CDD" id="cd01065">
    <property type="entry name" value="NAD_bind_Shikimate_DH"/>
    <property type="match status" value="1"/>
</dbReference>
<evidence type="ECO:0000256" key="3">
    <source>
        <dbReference type="ARBA" id="ARBA00023141"/>
    </source>
</evidence>
<dbReference type="Gene3D" id="3.40.50.10860">
    <property type="entry name" value="Leucine Dehydrogenase, chain A, domain 1"/>
    <property type="match status" value="1"/>
</dbReference>
<dbReference type="Proteomes" id="UP000515514">
    <property type="component" value="Chromosome"/>
</dbReference>
<keyword evidence="2" id="KW-0560">Oxidoreductase</keyword>
<evidence type="ECO:0000256" key="2">
    <source>
        <dbReference type="ARBA" id="ARBA00023002"/>
    </source>
</evidence>
<dbReference type="InterPro" id="IPR022893">
    <property type="entry name" value="Shikimate_DH_fam"/>
</dbReference>
<dbReference type="SUPFAM" id="SSF51735">
    <property type="entry name" value="NAD(P)-binding Rossmann-fold domains"/>
    <property type="match status" value="1"/>
</dbReference>
<keyword evidence="3" id="KW-0057">Aromatic amino acid biosynthesis</keyword>
<gene>
    <name evidence="5" type="ORF">ALE3EI_1822</name>
</gene>
<dbReference type="GO" id="GO:0004764">
    <property type="term" value="F:shikimate 3-dehydrogenase (NADP+) activity"/>
    <property type="evidence" value="ECO:0007669"/>
    <property type="project" value="InterPro"/>
</dbReference>
<dbReference type="InterPro" id="IPR036291">
    <property type="entry name" value="NAD(P)-bd_dom_sf"/>
</dbReference>
<dbReference type="PANTHER" id="PTHR21089:SF1">
    <property type="entry name" value="BIFUNCTIONAL 3-DEHYDROQUINATE DEHYDRATASE_SHIKIMATE DEHYDROGENASE, CHLOROPLASTIC"/>
    <property type="match status" value="1"/>
</dbReference>
<dbReference type="Pfam" id="PF08501">
    <property type="entry name" value="Shikimate_dh_N"/>
    <property type="match status" value="1"/>
</dbReference>
<dbReference type="RefSeq" id="WP_186987985.1">
    <property type="nucleotide sequence ID" value="NZ_CP052909.1"/>
</dbReference>
<sequence>MAKYGLIGRDIGYSFSKTFFTTKFEKEERKDSYVNFDIENIGLLPEIVRKHSDLKGLNVTIPYKTEVIPLLDRVDKEAQKIGAVNTIKILADGTLVGYNTDHYGFAKTLSDLLPLKHKTALILGSGGASRAIEYVLKAMEFKYLVVSRGKKEWTLPYSKLTRDVIESHCLIVNCTPLGTYPNILECPKLPYQFLGKNHVLYDLIYNPSESEFLKRGFIQGARVQNGLKMLEFQAKKSWSIWKS</sequence>
<dbReference type="GO" id="GO:0050661">
    <property type="term" value="F:NADP binding"/>
    <property type="evidence" value="ECO:0007669"/>
    <property type="project" value="TreeGrafter"/>
</dbReference>
<evidence type="ECO:0000313" key="6">
    <source>
        <dbReference type="Proteomes" id="UP000515514"/>
    </source>
</evidence>
<dbReference type="GO" id="GO:0019632">
    <property type="term" value="P:shikimate metabolic process"/>
    <property type="evidence" value="ECO:0007669"/>
    <property type="project" value="TreeGrafter"/>
</dbReference>